<dbReference type="EMBL" id="FNDD01000002">
    <property type="protein sequence ID" value="SDG75800.1"/>
    <property type="molecule type" value="Genomic_DNA"/>
</dbReference>
<keyword evidence="11" id="KW-1185">Reference proteome</keyword>
<keyword evidence="3" id="KW-1003">Cell membrane</keyword>
<evidence type="ECO:0000313" key="10">
    <source>
        <dbReference type="EMBL" id="SDG75800.1"/>
    </source>
</evidence>
<dbReference type="Pfam" id="PF00528">
    <property type="entry name" value="BPD_transp_1"/>
    <property type="match status" value="1"/>
</dbReference>
<dbReference type="SUPFAM" id="SSF161098">
    <property type="entry name" value="MetI-like"/>
    <property type="match status" value="1"/>
</dbReference>
<evidence type="ECO:0000256" key="2">
    <source>
        <dbReference type="ARBA" id="ARBA00022448"/>
    </source>
</evidence>
<dbReference type="PANTHER" id="PTHR30151:SF41">
    <property type="entry name" value="ABC TRANSPORTER PERMEASE PROTEIN"/>
    <property type="match status" value="1"/>
</dbReference>
<evidence type="ECO:0000256" key="4">
    <source>
        <dbReference type="ARBA" id="ARBA00022692"/>
    </source>
</evidence>
<evidence type="ECO:0000313" key="11">
    <source>
        <dbReference type="Proteomes" id="UP000198854"/>
    </source>
</evidence>
<evidence type="ECO:0000256" key="5">
    <source>
        <dbReference type="ARBA" id="ARBA00022989"/>
    </source>
</evidence>
<dbReference type="PANTHER" id="PTHR30151">
    <property type="entry name" value="ALKANE SULFONATE ABC TRANSPORTER-RELATED, MEMBRANE SUBUNIT"/>
    <property type="match status" value="1"/>
</dbReference>
<feature type="transmembrane region" description="Helical" evidence="7">
    <location>
        <begin position="48"/>
        <end position="66"/>
    </location>
</feature>
<dbReference type="GO" id="GO:0055085">
    <property type="term" value="P:transmembrane transport"/>
    <property type="evidence" value="ECO:0007669"/>
    <property type="project" value="InterPro"/>
</dbReference>
<dbReference type="STRING" id="861298.SAMN04488136_102187"/>
<dbReference type="RefSeq" id="WP_218121980.1">
    <property type="nucleotide sequence ID" value="NZ_FNDD01000002.1"/>
</dbReference>
<proteinExistence type="inferred from homology"/>
<keyword evidence="4 7" id="KW-0812">Transmembrane</keyword>
<dbReference type="InterPro" id="IPR035906">
    <property type="entry name" value="MetI-like_sf"/>
</dbReference>
<dbReference type="Proteomes" id="UP000198854">
    <property type="component" value="Unassembled WGS sequence"/>
</dbReference>
<evidence type="ECO:0000256" key="8">
    <source>
        <dbReference type="SAM" id="MobiDB-lite"/>
    </source>
</evidence>
<accession>A0A1G7WWX3</accession>
<name>A0A1G7WWX3_9VIBR</name>
<feature type="transmembrane region" description="Helical" evidence="7">
    <location>
        <begin position="135"/>
        <end position="155"/>
    </location>
</feature>
<feature type="domain" description="ABC transmembrane type-1" evidence="9">
    <location>
        <begin position="97"/>
        <end position="285"/>
    </location>
</feature>
<protein>
    <submittedName>
        <fullName evidence="10">NitT/TauT family transport system permease protein</fullName>
    </submittedName>
</protein>
<dbReference type="AlphaFoldDB" id="A0A1G7WWX3"/>
<comment type="subcellular location">
    <subcellularLocation>
        <location evidence="1 7">Cell membrane</location>
        <topology evidence="1 7">Multi-pass membrane protein</topology>
    </subcellularLocation>
</comment>
<gene>
    <name evidence="10" type="ORF">SAMN04488136_102187</name>
</gene>
<feature type="compositionally biased region" description="Low complexity" evidence="8">
    <location>
        <begin position="10"/>
        <end position="23"/>
    </location>
</feature>
<dbReference type="InterPro" id="IPR000515">
    <property type="entry name" value="MetI-like"/>
</dbReference>
<evidence type="ECO:0000259" key="9">
    <source>
        <dbReference type="PROSITE" id="PS50928"/>
    </source>
</evidence>
<feature type="transmembrane region" description="Helical" evidence="7">
    <location>
        <begin position="161"/>
        <end position="182"/>
    </location>
</feature>
<evidence type="ECO:0000256" key="3">
    <source>
        <dbReference type="ARBA" id="ARBA00022475"/>
    </source>
</evidence>
<feature type="region of interest" description="Disordered" evidence="8">
    <location>
        <begin position="1"/>
        <end position="34"/>
    </location>
</feature>
<feature type="transmembrane region" description="Helical" evidence="7">
    <location>
        <begin position="96"/>
        <end position="123"/>
    </location>
</feature>
<comment type="similarity">
    <text evidence="7">Belongs to the binding-protein-dependent transport system permease family.</text>
</comment>
<dbReference type="GO" id="GO:0005886">
    <property type="term" value="C:plasma membrane"/>
    <property type="evidence" value="ECO:0007669"/>
    <property type="project" value="UniProtKB-SubCell"/>
</dbReference>
<evidence type="ECO:0000256" key="6">
    <source>
        <dbReference type="ARBA" id="ARBA00023136"/>
    </source>
</evidence>
<keyword evidence="6 7" id="KW-0472">Membrane</keyword>
<dbReference type="CDD" id="cd06261">
    <property type="entry name" value="TM_PBP2"/>
    <property type="match status" value="1"/>
</dbReference>
<evidence type="ECO:0000256" key="1">
    <source>
        <dbReference type="ARBA" id="ARBA00004651"/>
    </source>
</evidence>
<reference evidence="10 11" key="1">
    <citation type="submission" date="2016-10" db="EMBL/GenBank/DDBJ databases">
        <authorList>
            <person name="de Groot N.N."/>
        </authorList>
    </citation>
    <scope>NUCLEOTIDE SEQUENCE [LARGE SCALE GENOMIC DNA]</scope>
    <source>
        <strain evidence="10 11">CGMCC 1.10228</strain>
    </source>
</reference>
<evidence type="ECO:0000256" key="7">
    <source>
        <dbReference type="RuleBase" id="RU363032"/>
    </source>
</evidence>
<organism evidence="10 11">
    <name type="scientific">Vibrio xiamenensis</name>
    <dbReference type="NCBI Taxonomy" id="861298"/>
    <lineage>
        <taxon>Bacteria</taxon>
        <taxon>Pseudomonadati</taxon>
        <taxon>Pseudomonadota</taxon>
        <taxon>Gammaproteobacteria</taxon>
        <taxon>Vibrionales</taxon>
        <taxon>Vibrionaceae</taxon>
        <taxon>Vibrio</taxon>
    </lineage>
</organism>
<dbReference type="Gene3D" id="1.10.3720.10">
    <property type="entry name" value="MetI-like"/>
    <property type="match status" value="1"/>
</dbReference>
<keyword evidence="5 7" id="KW-1133">Transmembrane helix</keyword>
<sequence>MSQSQSANVQSTNSQSTRTRSTNMPPRSEAAKSKARFPLMQHERFRQVAIPSILAAILLIAWQLIVTEGQVPEYIFPSPLVTIKTLFSDWGLLGPALLYTLKITALSFGLAIIVGALIAFLFVQSRMVETAFFPYAVLLQVTPIVAIAPLIIIWIHSTTLALVVCSTLVAVFPIISNTTLGLRSVSPNLLAYFRLRRASRLQILLRLRIPSSLPYFFAALKIASGLSLVGAVVAEFVAGTGGSNTGLAYQILQSGYQLNIPRMFAALTLISLTGVVLFIAMSVLTKLVIGRWHESEV</sequence>
<feature type="transmembrane region" description="Helical" evidence="7">
    <location>
        <begin position="264"/>
        <end position="289"/>
    </location>
</feature>
<keyword evidence="2 7" id="KW-0813">Transport</keyword>
<dbReference type="PROSITE" id="PS50928">
    <property type="entry name" value="ABC_TM1"/>
    <property type="match status" value="1"/>
</dbReference>